<dbReference type="PROSITE" id="PS50404">
    <property type="entry name" value="GST_NTER"/>
    <property type="match status" value="1"/>
</dbReference>
<dbReference type="SUPFAM" id="SSF47616">
    <property type="entry name" value="GST C-terminal domain-like"/>
    <property type="match status" value="1"/>
</dbReference>
<dbReference type="InterPro" id="IPR050213">
    <property type="entry name" value="GST_superfamily"/>
</dbReference>
<evidence type="ECO:0008006" key="5">
    <source>
        <dbReference type="Google" id="ProtNLM"/>
    </source>
</evidence>
<feature type="domain" description="GST C-terminal" evidence="2">
    <location>
        <begin position="113"/>
        <end position="242"/>
    </location>
</feature>
<organism evidence="3 4">
    <name type="scientific">Entomortierella parvispora</name>
    <dbReference type="NCBI Taxonomy" id="205924"/>
    <lineage>
        <taxon>Eukaryota</taxon>
        <taxon>Fungi</taxon>
        <taxon>Fungi incertae sedis</taxon>
        <taxon>Mucoromycota</taxon>
        <taxon>Mortierellomycotina</taxon>
        <taxon>Mortierellomycetes</taxon>
        <taxon>Mortierellales</taxon>
        <taxon>Mortierellaceae</taxon>
        <taxon>Entomortierella</taxon>
    </lineage>
</organism>
<dbReference type="Gene3D" id="1.20.1050.10">
    <property type="match status" value="1"/>
</dbReference>
<feature type="domain" description="GST N-terminal" evidence="1">
    <location>
        <begin position="29"/>
        <end position="111"/>
    </location>
</feature>
<reference evidence="3" key="2">
    <citation type="journal article" date="2022" name="Microbiol. Resour. Announc.">
        <title>Whole-Genome Sequence of Entomortierella parvispora E1425, a Mucoromycotan Fungus Associated with Burkholderiaceae-Related Endosymbiotic Bacteria.</title>
        <authorList>
            <person name="Herlambang A."/>
            <person name="Guo Y."/>
            <person name="Takashima Y."/>
            <person name="Narisawa K."/>
            <person name="Ohta H."/>
            <person name="Nishizawa T."/>
        </authorList>
    </citation>
    <scope>NUCLEOTIDE SEQUENCE</scope>
    <source>
        <strain evidence="3">E1425</strain>
    </source>
</reference>
<dbReference type="InterPro" id="IPR004045">
    <property type="entry name" value="Glutathione_S-Trfase_N"/>
</dbReference>
<dbReference type="GO" id="GO:0006749">
    <property type="term" value="P:glutathione metabolic process"/>
    <property type="evidence" value="ECO:0007669"/>
    <property type="project" value="TreeGrafter"/>
</dbReference>
<name>A0A9P3HDQ1_9FUNG</name>
<dbReference type="SUPFAM" id="SSF52833">
    <property type="entry name" value="Thioredoxin-like"/>
    <property type="match status" value="1"/>
</dbReference>
<comment type="caution">
    <text evidence="3">The sequence shown here is derived from an EMBL/GenBank/DDBJ whole genome shotgun (WGS) entry which is preliminary data.</text>
</comment>
<evidence type="ECO:0000259" key="1">
    <source>
        <dbReference type="PROSITE" id="PS50404"/>
    </source>
</evidence>
<dbReference type="Proteomes" id="UP000827284">
    <property type="component" value="Unassembled WGS sequence"/>
</dbReference>
<accession>A0A9P3HDQ1</accession>
<dbReference type="PANTHER" id="PTHR11571:SF150">
    <property type="entry name" value="GLUTATHIONE S-TRANSFERASE"/>
    <property type="match status" value="1"/>
</dbReference>
<keyword evidence="4" id="KW-1185">Reference proteome</keyword>
<protein>
    <recommendedName>
        <fullName evidence="5">Glutathione S-transferase</fullName>
    </recommendedName>
</protein>
<gene>
    <name evidence="3" type="ORF">EMPS_07214</name>
</gene>
<evidence type="ECO:0000259" key="2">
    <source>
        <dbReference type="PROSITE" id="PS50405"/>
    </source>
</evidence>
<evidence type="ECO:0000313" key="3">
    <source>
        <dbReference type="EMBL" id="GJJ74856.1"/>
    </source>
</evidence>
<evidence type="ECO:0000313" key="4">
    <source>
        <dbReference type="Proteomes" id="UP000827284"/>
    </source>
</evidence>
<dbReference type="InterPro" id="IPR004046">
    <property type="entry name" value="GST_C"/>
</dbReference>
<sequence length="261" mass="29261">MTPTPIVDASHYVRDAPTAELSKSVGQPYSFKFLYFPIHAAGSCSRELLGYGKDKFAFEILSPANWGEEKPKTPFHCMPVLYIKTKDGKDLVLSEASVIEHYLAKHMNLLGDNEYEELLIKSFHSSSTMFQGGFASNVTWCPPEVQPQTLAYFKANTFPTWIKTHTKHLLDNGDNGHYIGNKLSLADIRTANAIEHLSVQPCADELMDIIKKAPSLMKVRETVANDPKIAAWRASKEYQTLTSNSKAFFLNPMKFMGPPKI</sequence>
<dbReference type="AlphaFoldDB" id="A0A9P3HDQ1"/>
<dbReference type="InterPro" id="IPR010987">
    <property type="entry name" value="Glutathione-S-Trfase_C-like"/>
</dbReference>
<reference evidence="3" key="1">
    <citation type="submission" date="2021-11" db="EMBL/GenBank/DDBJ databases">
        <authorList>
            <person name="Herlambang A."/>
            <person name="Guo Y."/>
            <person name="Takashima Y."/>
            <person name="Nishizawa T."/>
        </authorList>
    </citation>
    <scope>NUCLEOTIDE SEQUENCE</scope>
    <source>
        <strain evidence="3">E1425</strain>
    </source>
</reference>
<dbReference type="EMBL" id="BQFW01000009">
    <property type="protein sequence ID" value="GJJ74856.1"/>
    <property type="molecule type" value="Genomic_DNA"/>
</dbReference>
<dbReference type="PANTHER" id="PTHR11571">
    <property type="entry name" value="GLUTATHIONE S-TRANSFERASE"/>
    <property type="match status" value="1"/>
</dbReference>
<dbReference type="GO" id="GO:0004364">
    <property type="term" value="F:glutathione transferase activity"/>
    <property type="evidence" value="ECO:0007669"/>
    <property type="project" value="TreeGrafter"/>
</dbReference>
<dbReference type="Pfam" id="PF14497">
    <property type="entry name" value="GST_C_3"/>
    <property type="match status" value="1"/>
</dbReference>
<dbReference type="InterPro" id="IPR036282">
    <property type="entry name" value="Glutathione-S-Trfase_C_sf"/>
</dbReference>
<dbReference type="PROSITE" id="PS50405">
    <property type="entry name" value="GST_CTER"/>
    <property type="match status" value="1"/>
</dbReference>
<dbReference type="Gene3D" id="3.40.30.10">
    <property type="entry name" value="Glutaredoxin"/>
    <property type="match status" value="1"/>
</dbReference>
<dbReference type="OrthoDB" id="414243at2759"/>
<proteinExistence type="predicted"/>
<dbReference type="InterPro" id="IPR036249">
    <property type="entry name" value="Thioredoxin-like_sf"/>
</dbReference>